<evidence type="ECO:0000313" key="2">
    <source>
        <dbReference type="Proteomes" id="UP001233999"/>
    </source>
</evidence>
<accession>A0AAD8EDZ1</accession>
<reference evidence="1" key="1">
    <citation type="journal article" date="2023" name="IScience">
        <title>Live-bearing cockroach genome reveals convergent evolutionary mechanisms linked to viviparity in insects and beyond.</title>
        <authorList>
            <person name="Fouks B."/>
            <person name="Harrison M.C."/>
            <person name="Mikhailova A.A."/>
            <person name="Marchal E."/>
            <person name="English S."/>
            <person name="Carruthers M."/>
            <person name="Jennings E.C."/>
            <person name="Chiamaka E.L."/>
            <person name="Frigard R.A."/>
            <person name="Pippel M."/>
            <person name="Attardo G.M."/>
            <person name="Benoit J.B."/>
            <person name="Bornberg-Bauer E."/>
            <person name="Tobe S.S."/>
        </authorList>
    </citation>
    <scope>NUCLEOTIDE SEQUENCE</scope>
    <source>
        <strain evidence="1">Stay&amp;Tobe</strain>
    </source>
</reference>
<feature type="non-terminal residue" evidence="1">
    <location>
        <position position="78"/>
    </location>
</feature>
<proteinExistence type="predicted"/>
<dbReference type="EMBL" id="JASPKZ010007172">
    <property type="protein sequence ID" value="KAJ9586349.1"/>
    <property type="molecule type" value="Genomic_DNA"/>
</dbReference>
<name>A0AAD8EDZ1_DIPPU</name>
<reference evidence="1" key="2">
    <citation type="submission" date="2023-05" db="EMBL/GenBank/DDBJ databases">
        <authorList>
            <person name="Fouks B."/>
        </authorList>
    </citation>
    <scope>NUCLEOTIDE SEQUENCE</scope>
    <source>
        <strain evidence="1">Stay&amp;Tobe</strain>
        <tissue evidence="1">Testes</tissue>
    </source>
</reference>
<gene>
    <name evidence="1" type="ORF">L9F63_020010</name>
</gene>
<keyword evidence="2" id="KW-1185">Reference proteome</keyword>
<dbReference type="Proteomes" id="UP001233999">
    <property type="component" value="Unassembled WGS sequence"/>
</dbReference>
<organism evidence="1 2">
    <name type="scientific">Diploptera punctata</name>
    <name type="common">Pacific beetle cockroach</name>
    <dbReference type="NCBI Taxonomy" id="6984"/>
    <lineage>
        <taxon>Eukaryota</taxon>
        <taxon>Metazoa</taxon>
        <taxon>Ecdysozoa</taxon>
        <taxon>Arthropoda</taxon>
        <taxon>Hexapoda</taxon>
        <taxon>Insecta</taxon>
        <taxon>Pterygota</taxon>
        <taxon>Neoptera</taxon>
        <taxon>Polyneoptera</taxon>
        <taxon>Dictyoptera</taxon>
        <taxon>Blattodea</taxon>
        <taxon>Blaberoidea</taxon>
        <taxon>Blaberidae</taxon>
        <taxon>Diplopterinae</taxon>
        <taxon>Diploptera</taxon>
    </lineage>
</organism>
<dbReference type="AlphaFoldDB" id="A0AAD8EDZ1"/>
<feature type="non-terminal residue" evidence="1">
    <location>
        <position position="1"/>
    </location>
</feature>
<protein>
    <submittedName>
        <fullName evidence="1">Uncharacterized protein</fullName>
    </submittedName>
</protein>
<evidence type="ECO:0000313" key="1">
    <source>
        <dbReference type="EMBL" id="KAJ9586349.1"/>
    </source>
</evidence>
<comment type="caution">
    <text evidence="1">The sequence shown here is derived from an EMBL/GenBank/DDBJ whole genome shotgun (WGS) entry which is preliminary data.</text>
</comment>
<sequence>KCNDWTGKIAQYIVLMCSKNVEHYSRTSHTFRCQRMVLNMMLLLTRECTRHFLSAAELYIKKYMEEEMYLTMSQKIRK</sequence>